<sequence>MSDALDGDIHVIRGIKEDGAKLRPSDWIERLSSTLASFGQDHRLKYNESVQPCTINGEKCLVVARGLSAKNPEMYDFVMGFAKGNKLQIMTDRRVGDRALKVSLKSGTG</sequence>
<name>A0A3B1A621_9ZZZZ</name>
<organism evidence="1">
    <name type="scientific">hydrothermal vent metagenome</name>
    <dbReference type="NCBI Taxonomy" id="652676"/>
    <lineage>
        <taxon>unclassified sequences</taxon>
        <taxon>metagenomes</taxon>
        <taxon>ecological metagenomes</taxon>
    </lineage>
</organism>
<accession>A0A3B1A621</accession>
<protein>
    <recommendedName>
        <fullName evidence="2">DUF3579 domain-containing protein</fullName>
    </recommendedName>
</protein>
<evidence type="ECO:0000313" key="1">
    <source>
        <dbReference type="EMBL" id="VAW95553.1"/>
    </source>
</evidence>
<dbReference type="Gene3D" id="3.30.70.2340">
    <property type="entry name" value="Uncharacterised protein PF12112 family, DUF3579"/>
    <property type="match status" value="1"/>
</dbReference>
<dbReference type="InterPro" id="IPR021969">
    <property type="entry name" value="DUF3579"/>
</dbReference>
<gene>
    <name evidence="1" type="ORF">MNBD_GAMMA23-1126</name>
</gene>
<reference evidence="1" key="1">
    <citation type="submission" date="2018-06" db="EMBL/GenBank/DDBJ databases">
        <authorList>
            <person name="Zhirakovskaya E."/>
        </authorList>
    </citation>
    <scope>NUCLEOTIDE SEQUENCE</scope>
</reference>
<dbReference type="AlphaFoldDB" id="A0A3B1A621"/>
<dbReference type="Pfam" id="PF12112">
    <property type="entry name" value="DUF3579"/>
    <property type="match status" value="1"/>
</dbReference>
<proteinExistence type="predicted"/>
<evidence type="ECO:0008006" key="2">
    <source>
        <dbReference type="Google" id="ProtNLM"/>
    </source>
</evidence>
<dbReference type="EMBL" id="UOFT01000048">
    <property type="protein sequence ID" value="VAW95553.1"/>
    <property type="molecule type" value="Genomic_DNA"/>
</dbReference>